<proteinExistence type="predicted"/>
<evidence type="ECO:0000259" key="3">
    <source>
        <dbReference type="PROSITE" id="PS50158"/>
    </source>
</evidence>
<dbReference type="Gramene" id="KCW49055">
    <property type="protein sequence ID" value="KCW49055"/>
    <property type="gene ID" value="EUGRSUZ_K02658"/>
</dbReference>
<evidence type="ECO:0000256" key="1">
    <source>
        <dbReference type="PROSITE-ProRule" id="PRU00047"/>
    </source>
</evidence>
<protein>
    <recommendedName>
        <fullName evidence="3">CCHC-type domain-containing protein</fullName>
    </recommendedName>
</protein>
<sequence length="407" mass="46421">MADGKKSEESFGTDKKTSSPYTLNSNDNPGNLITQVQLKGENYEEWAQATRTTLRAKKKYDWWTVNSMLVSWVFNTIELTLHSTISHMENTKDLWEDIKQRFLVGNGPRMQQLRSDLANCRQNGQPIMSYFGKLKILWDEINNYDQIPVCVCTSCICNFTIELERKCEEERVHQFLMGLDEEGYGRVSANILSTEPLPNLNRVYAMVVQQERVRTMTRTKDERGNPMSFAIRAGGQNSRGGKDKTPFCFNCNREGHDAESCFQLIGYPEWWDRKGLSGLNDEQWATLLGMLSSHQNGGHERLTGKQSIFPWIIEIRASHHMTRTLVFLRELCDLVPCLVELPDGEKTMAMKEGTVLLGGDLKLRRALFDLNSRNLIGAGEQHEGLYFLKGVTSVHACTVADKESFEL</sequence>
<dbReference type="PROSITE" id="PS50158">
    <property type="entry name" value="ZF_CCHC"/>
    <property type="match status" value="1"/>
</dbReference>
<accession>A0A059A6S6</accession>
<evidence type="ECO:0000313" key="4">
    <source>
        <dbReference type="EMBL" id="KCW49055.1"/>
    </source>
</evidence>
<dbReference type="EMBL" id="KK198763">
    <property type="protein sequence ID" value="KCW49055.1"/>
    <property type="molecule type" value="Genomic_DNA"/>
</dbReference>
<dbReference type="GO" id="GO:0003676">
    <property type="term" value="F:nucleic acid binding"/>
    <property type="evidence" value="ECO:0007669"/>
    <property type="project" value="InterPro"/>
</dbReference>
<reference evidence="4" key="1">
    <citation type="submission" date="2013-07" db="EMBL/GenBank/DDBJ databases">
        <title>The genome of Eucalyptus grandis.</title>
        <authorList>
            <person name="Schmutz J."/>
            <person name="Hayes R."/>
            <person name="Myburg A."/>
            <person name="Tuskan G."/>
            <person name="Grattapaglia D."/>
            <person name="Rokhsar D.S."/>
        </authorList>
    </citation>
    <scope>NUCLEOTIDE SEQUENCE</scope>
    <source>
        <tissue evidence="4">Leaf extractions</tissue>
    </source>
</reference>
<name>A0A059A6S6_EUCGR</name>
<dbReference type="AlphaFoldDB" id="A0A059A6S6"/>
<gene>
    <name evidence="4" type="ORF">EUGRSUZ_K02658</name>
</gene>
<dbReference type="GO" id="GO:0008270">
    <property type="term" value="F:zinc ion binding"/>
    <property type="evidence" value="ECO:0007669"/>
    <property type="project" value="UniProtKB-KW"/>
</dbReference>
<dbReference type="InterPro" id="IPR001878">
    <property type="entry name" value="Znf_CCHC"/>
</dbReference>
<dbReference type="OMA" id="YELANCK"/>
<evidence type="ECO:0000256" key="2">
    <source>
        <dbReference type="SAM" id="MobiDB-lite"/>
    </source>
</evidence>
<feature type="compositionally biased region" description="Polar residues" evidence="2">
    <location>
        <begin position="18"/>
        <end position="31"/>
    </location>
</feature>
<feature type="domain" description="CCHC-type" evidence="3">
    <location>
        <begin position="248"/>
        <end position="261"/>
    </location>
</feature>
<dbReference type="Pfam" id="PF03732">
    <property type="entry name" value="Retrotrans_gag"/>
    <property type="match status" value="1"/>
</dbReference>
<dbReference type="STRING" id="71139.A0A059A6S6"/>
<feature type="compositionally biased region" description="Basic and acidic residues" evidence="2">
    <location>
        <begin position="1"/>
        <end position="17"/>
    </location>
</feature>
<keyword evidence="1" id="KW-0479">Metal-binding</keyword>
<feature type="region of interest" description="Disordered" evidence="2">
    <location>
        <begin position="1"/>
        <end position="31"/>
    </location>
</feature>
<dbReference type="InterPro" id="IPR029472">
    <property type="entry name" value="Copia-like_N"/>
</dbReference>
<keyword evidence="1" id="KW-0862">Zinc</keyword>
<keyword evidence="1" id="KW-0863">Zinc-finger</keyword>
<dbReference type="InterPro" id="IPR005162">
    <property type="entry name" value="Retrotrans_gag_dom"/>
</dbReference>
<dbReference type="PANTHER" id="PTHR34222">
    <property type="entry name" value="GAG_PRE-INTEGRS DOMAIN-CONTAINING PROTEIN"/>
    <property type="match status" value="1"/>
</dbReference>
<dbReference type="PANTHER" id="PTHR34222:SF28">
    <property type="entry name" value="CCHC-TYPE DOMAIN-CONTAINING PROTEIN"/>
    <property type="match status" value="1"/>
</dbReference>
<dbReference type="Pfam" id="PF14244">
    <property type="entry name" value="Retrotran_gag_3"/>
    <property type="match status" value="1"/>
</dbReference>
<dbReference type="InParanoid" id="A0A059A6S6"/>
<organism evidence="4">
    <name type="scientific">Eucalyptus grandis</name>
    <name type="common">Flooded gum</name>
    <dbReference type="NCBI Taxonomy" id="71139"/>
    <lineage>
        <taxon>Eukaryota</taxon>
        <taxon>Viridiplantae</taxon>
        <taxon>Streptophyta</taxon>
        <taxon>Embryophyta</taxon>
        <taxon>Tracheophyta</taxon>
        <taxon>Spermatophyta</taxon>
        <taxon>Magnoliopsida</taxon>
        <taxon>eudicotyledons</taxon>
        <taxon>Gunneridae</taxon>
        <taxon>Pentapetalae</taxon>
        <taxon>rosids</taxon>
        <taxon>malvids</taxon>
        <taxon>Myrtales</taxon>
        <taxon>Myrtaceae</taxon>
        <taxon>Myrtoideae</taxon>
        <taxon>Eucalypteae</taxon>
        <taxon>Eucalyptus</taxon>
    </lineage>
</organism>